<dbReference type="AlphaFoldDB" id="A0A0E9QH27"/>
<organism evidence="2">
    <name type="scientific">Anguilla anguilla</name>
    <name type="common">European freshwater eel</name>
    <name type="synonym">Muraena anguilla</name>
    <dbReference type="NCBI Taxonomy" id="7936"/>
    <lineage>
        <taxon>Eukaryota</taxon>
        <taxon>Metazoa</taxon>
        <taxon>Chordata</taxon>
        <taxon>Craniata</taxon>
        <taxon>Vertebrata</taxon>
        <taxon>Euteleostomi</taxon>
        <taxon>Actinopterygii</taxon>
        <taxon>Neopterygii</taxon>
        <taxon>Teleostei</taxon>
        <taxon>Anguilliformes</taxon>
        <taxon>Anguillidae</taxon>
        <taxon>Anguilla</taxon>
    </lineage>
</organism>
<sequence length="37" mass="4522">MPVYSFIFEAFYLDTVYRIFAEYSNVTIFLLLWCTMN</sequence>
<evidence type="ECO:0000256" key="1">
    <source>
        <dbReference type="SAM" id="Phobius"/>
    </source>
</evidence>
<dbReference type="EMBL" id="GBXM01092386">
    <property type="protein sequence ID" value="JAH16191.1"/>
    <property type="molecule type" value="Transcribed_RNA"/>
</dbReference>
<proteinExistence type="predicted"/>
<keyword evidence="1" id="KW-0812">Transmembrane</keyword>
<accession>A0A0E9QH27</accession>
<protein>
    <submittedName>
        <fullName evidence="2">Uncharacterized protein</fullName>
    </submittedName>
</protein>
<reference evidence="2" key="1">
    <citation type="submission" date="2014-11" db="EMBL/GenBank/DDBJ databases">
        <authorList>
            <person name="Amaro Gonzalez C."/>
        </authorList>
    </citation>
    <scope>NUCLEOTIDE SEQUENCE</scope>
</reference>
<feature type="transmembrane region" description="Helical" evidence="1">
    <location>
        <begin position="15"/>
        <end position="34"/>
    </location>
</feature>
<keyword evidence="1" id="KW-0472">Membrane</keyword>
<evidence type="ECO:0000313" key="2">
    <source>
        <dbReference type="EMBL" id="JAH16191.1"/>
    </source>
</evidence>
<name>A0A0E9QH27_ANGAN</name>
<reference evidence="2" key="2">
    <citation type="journal article" date="2015" name="Fish Shellfish Immunol.">
        <title>Early steps in the European eel (Anguilla anguilla)-Vibrio vulnificus interaction in the gills: Role of the RtxA13 toxin.</title>
        <authorList>
            <person name="Callol A."/>
            <person name="Pajuelo D."/>
            <person name="Ebbesson L."/>
            <person name="Teles M."/>
            <person name="MacKenzie S."/>
            <person name="Amaro C."/>
        </authorList>
    </citation>
    <scope>NUCLEOTIDE SEQUENCE</scope>
</reference>
<keyword evidence="1" id="KW-1133">Transmembrane helix</keyword>